<proteinExistence type="predicted"/>
<protein>
    <submittedName>
        <fullName evidence="2">Uncharacterized protein</fullName>
    </submittedName>
</protein>
<evidence type="ECO:0000256" key="1">
    <source>
        <dbReference type="SAM" id="MobiDB-lite"/>
    </source>
</evidence>
<name>A0AAV9SFN9_9TELE</name>
<organism evidence="2 3">
    <name type="scientific">Crenichthys baileyi</name>
    <name type="common">White River springfish</name>
    <dbReference type="NCBI Taxonomy" id="28760"/>
    <lineage>
        <taxon>Eukaryota</taxon>
        <taxon>Metazoa</taxon>
        <taxon>Chordata</taxon>
        <taxon>Craniata</taxon>
        <taxon>Vertebrata</taxon>
        <taxon>Euteleostomi</taxon>
        <taxon>Actinopterygii</taxon>
        <taxon>Neopterygii</taxon>
        <taxon>Teleostei</taxon>
        <taxon>Neoteleostei</taxon>
        <taxon>Acanthomorphata</taxon>
        <taxon>Ovalentaria</taxon>
        <taxon>Atherinomorphae</taxon>
        <taxon>Cyprinodontiformes</taxon>
        <taxon>Goodeidae</taxon>
        <taxon>Crenichthys</taxon>
    </lineage>
</organism>
<evidence type="ECO:0000313" key="3">
    <source>
        <dbReference type="Proteomes" id="UP001311232"/>
    </source>
</evidence>
<dbReference type="Proteomes" id="UP001311232">
    <property type="component" value="Unassembled WGS sequence"/>
</dbReference>
<accession>A0AAV9SFN9</accession>
<feature type="region of interest" description="Disordered" evidence="1">
    <location>
        <begin position="11"/>
        <end position="39"/>
    </location>
</feature>
<sequence>MDPRLHRAVRVGVYPGGPSAPPSGGGQSISAAQGPPGMVPARREVVTTDGITSWGGKVWQCRASTCSEGQHISSVPRQQPRWDQITAVPGGGPEVVDRGYPRFASIRAMHLPGTGNSVADYLSRQGLPPGIGGCIPGVYGSWGIVRLRWKAKGGLE</sequence>
<comment type="caution">
    <text evidence="2">The sequence shown here is derived from an EMBL/GenBank/DDBJ whole genome shotgun (WGS) entry which is preliminary data.</text>
</comment>
<keyword evidence="3" id="KW-1185">Reference proteome</keyword>
<dbReference type="EMBL" id="JAHHUM010000397">
    <property type="protein sequence ID" value="KAK5620089.1"/>
    <property type="molecule type" value="Genomic_DNA"/>
</dbReference>
<dbReference type="AlphaFoldDB" id="A0AAV9SFN9"/>
<evidence type="ECO:0000313" key="2">
    <source>
        <dbReference type="EMBL" id="KAK5620089.1"/>
    </source>
</evidence>
<gene>
    <name evidence="2" type="ORF">CRENBAI_002264</name>
</gene>
<reference evidence="2 3" key="1">
    <citation type="submission" date="2021-06" db="EMBL/GenBank/DDBJ databases">
        <authorList>
            <person name="Palmer J.M."/>
        </authorList>
    </citation>
    <scope>NUCLEOTIDE SEQUENCE [LARGE SCALE GENOMIC DNA]</scope>
    <source>
        <strain evidence="2 3">MEX-2019</strain>
        <tissue evidence="2">Muscle</tissue>
    </source>
</reference>